<dbReference type="EMBL" id="UYJE01007619">
    <property type="protein sequence ID" value="VDI56497.1"/>
    <property type="molecule type" value="Genomic_DNA"/>
</dbReference>
<comment type="caution">
    <text evidence="2">The sequence shown here is derived from an EMBL/GenBank/DDBJ whole genome shotgun (WGS) entry which is preliminary data.</text>
</comment>
<reference evidence="2" key="1">
    <citation type="submission" date="2018-11" db="EMBL/GenBank/DDBJ databases">
        <authorList>
            <person name="Alioto T."/>
            <person name="Alioto T."/>
        </authorList>
    </citation>
    <scope>NUCLEOTIDE SEQUENCE</scope>
</reference>
<keyword evidence="3" id="KW-1185">Reference proteome</keyword>
<organism evidence="2 3">
    <name type="scientific">Mytilus galloprovincialis</name>
    <name type="common">Mediterranean mussel</name>
    <dbReference type="NCBI Taxonomy" id="29158"/>
    <lineage>
        <taxon>Eukaryota</taxon>
        <taxon>Metazoa</taxon>
        <taxon>Spiralia</taxon>
        <taxon>Lophotrochozoa</taxon>
        <taxon>Mollusca</taxon>
        <taxon>Bivalvia</taxon>
        <taxon>Autobranchia</taxon>
        <taxon>Pteriomorphia</taxon>
        <taxon>Mytilida</taxon>
        <taxon>Mytiloidea</taxon>
        <taxon>Mytilidae</taxon>
        <taxon>Mytilinae</taxon>
        <taxon>Mytilus</taxon>
    </lineage>
</organism>
<sequence length="159" mass="17597">MDSDSDYADSNYQLTSHSELSLEFDFDDSPNEASCIVIDDTCTDSQIFTELLVVYITTHGQADGDAETQIPVPKISLRFVSSSDSDSEDLPHHKKQKKEQVTKIDNKETSTQTVCSGDFITNTVGILAIPLVKSEENNKSTQTLVTGTILSFSKFMFIE</sequence>
<dbReference type="Proteomes" id="UP000596742">
    <property type="component" value="Unassembled WGS sequence"/>
</dbReference>
<evidence type="ECO:0000313" key="2">
    <source>
        <dbReference type="EMBL" id="VDI56497.1"/>
    </source>
</evidence>
<name>A0A8B6FZ45_MYTGA</name>
<dbReference type="AlphaFoldDB" id="A0A8B6FZ45"/>
<evidence type="ECO:0000313" key="3">
    <source>
        <dbReference type="Proteomes" id="UP000596742"/>
    </source>
</evidence>
<proteinExistence type="predicted"/>
<gene>
    <name evidence="2" type="ORF">MGAL_10B087424</name>
</gene>
<feature type="region of interest" description="Disordered" evidence="1">
    <location>
        <begin position="82"/>
        <end position="105"/>
    </location>
</feature>
<evidence type="ECO:0000256" key="1">
    <source>
        <dbReference type="SAM" id="MobiDB-lite"/>
    </source>
</evidence>
<accession>A0A8B6FZ45</accession>
<protein>
    <submittedName>
        <fullName evidence="2">Uncharacterized protein</fullName>
    </submittedName>
</protein>